<feature type="compositionally biased region" description="Low complexity" evidence="1">
    <location>
        <begin position="65"/>
        <end position="78"/>
    </location>
</feature>
<accession>A0AA88GWW8</accession>
<evidence type="ECO:0000256" key="1">
    <source>
        <dbReference type="SAM" id="MobiDB-lite"/>
    </source>
</evidence>
<name>A0AA88GWW8_NAELO</name>
<dbReference type="Proteomes" id="UP000816034">
    <property type="component" value="Unassembled WGS sequence"/>
</dbReference>
<gene>
    <name evidence="2" type="ORF">C9374_001208</name>
</gene>
<comment type="caution">
    <text evidence="2">The sequence shown here is derived from an EMBL/GenBank/DDBJ whole genome shotgun (WGS) entry which is preliminary data.</text>
</comment>
<dbReference type="AlphaFoldDB" id="A0AA88GWW8"/>
<proteinExistence type="predicted"/>
<dbReference type="RefSeq" id="XP_044551606.1">
    <property type="nucleotide sequence ID" value="XM_044687805.1"/>
</dbReference>
<sequence>MCILFQIISTKILKRDSYDEYALLRNFDRIFWCEFSQIKKYSQIIENQQGSRRTTVSALYDHEQPNTNTTTTSPTNNNFVPRKTLQGDEQDENLESHQVPNPFSDPSILCQEAFKSKKSWF</sequence>
<reference evidence="2 3" key="1">
    <citation type="journal article" date="2018" name="BMC Genomics">
        <title>The genome of Naegleria lovaniensis, the basis for a comparative approach to unravel pathogenicity factors of the human pathogenic amoeba N. fowleri.</title>
        <authorList>
            <person name="Liechti N."/>
            <person name="Schurch N."/>
            <person name="Bruggmann R."/>
            <person name="Wittwer M."/>
        </authorList>
    </citation>
    <scope>NUCLEOTIDE SEQUENCE [LARGE SCALE GENOMIC DNA]</scope>
    <source>
        <strain evidence="2 3">ATCC 30569</strain>
    </source>
</reference>
<evidence type="ECO:0000313" key="2">
    <source>
        <dbReference type="EMBL" id="KAG2387614.1"/>
    </source>
</evidence>
<evidence type="ECO:0000313" key="3">
    <source>
        <dbReference type="Proteomes" id="UP000816034"/>
    </source>
</evidence>
<protein>
    <submittedName>
        <fullName evidence="2">Uncharacterized protein</fullName>
    </submittedName>
</protein>
<organism evidence="2 3">
    <name type="scientific">Naegleria lovaniensis</name>
    <name type="common">Amoeba</name>
    <dbReference type="NCBI Taxonomy" id="51637"/>
    <lineage>
        <taxon>Eukaryota</taxon>
        <taxon>Discoba</taxon>
        <taxon>Heterolobosea</taxon>
        <taxon>Tetramitia</taxon>
        <taxon>Eutetramitia</taxon>
        <taxon>Vahlkampfiidae</taxon>
        <taxon>Naegleria</taxon>
    </lineage>
</organism>
<keyword evidence="3" id="KW-1185">Reference proteome</keyword>
<feature type="region of interest" description="Disordered" evidence="1">
    <location>
        <begin position="60"/>
        <end position="107"/>
    </location>
</feature>
<dbReference type="EMBL" id="PYSW02000012">
    <property type="protein sequence ID" value="KAG2387614.1"/>
    <property type="molecule type" value="Genomic_DNA"/>
</dbReference>
<dbReference type="GeneID" id="68093664"/>